<dbReference type="EMBL" id="JMCG01000001">
    <property type="protein sequence ID" value="KGK11687.1"/>
    <property type="molecule type" value="Genomic_DNA"/>
</dbReference>
<feature type="signal peptide" evidence="1">
    <location>
        <begin position="1"/>
        <end position="18"/>
    </location>
</feature>
<dbReference type="PANTHER" id="PTHR35271">
    <property type="entry name" value="ABC TRANSPORTER, SUBSTRATE-BINDING LIPOPROTEIN-RELATED"/>
    <property type="match status" value="1"/>
</dbReference>
<organism evidence="2 3">
    <name type="scientific">Vibrio navarrensis</name>
    <dbReference type="NCBI Taxonomy" id="29495"/>
    <lineage>
        <taxon>Bacteria</taxon>
        <taxon>Pseudomonadati</taxon>
        <taxon>Pseudomonadota</taxon>
        <taxon>Gammaproteobacteria</taxon>
        <taxon>Vibrionales</taxon>
        <taxon>Vibrionaceae</taxon>
        <taxon>Vibrio</taxon>
    </lineage>
</organism>
<name>A0A099LWN6_9VIBR</name>
<sequence length="324" mass="36322">MKTISLLLIMLFSISLRAADVLVIESYHNQYEWDKSYLQGLRSEVADKAEIVTFEMDTKRLPREQYPLMAEKAFATYQQLQPKIVVLADDNALSYMLPKLYNEPISLIFLGININPRKLLATYHGKAEVTGLLELPLFVKNIGEIKRIIGKRDLKVWILFDSGVTSEIAASYIDSQYQLMKKSLAVDVKIHLISDFQDWQRTVGSAQSEGVDAIIVGLYQTITDATTGRNTPSEEVLAWTNQHTRVPLFGFWDFSVGKGKTSGGVVLFGDVQGKQVGQIINQILSGIPANTIPIQIGNQGRALFSESEMKRWGLQAPSHAEWVE</sequence>
<reference evidence="2 3" key="1">
    <citation type="submission" date="2014-04" db="EMBL/GenBank/DDBJ databases">
        <title>Genome sequencing of Vibrio navarrensis strains.</title>
        <authorList>
            <person name="Gladney L.M."/>
            <person name="Katz L.S."/>
            <person name="Marino-Ramirez L."/>
            <person name="Jordan I.K."/>
        </authorList>
    </citation>
    <scope>NUCLEOTIDE SEQUENCE [LARGE SCALE GENOMIC DNA]</scope>
    <source>
        <strain evidence="2 3">ATCC 51183</strain>
    </source>
</reference>
<proteinExistence type="predicted"/>
<evidence type="ECO:0000313" key="2">
    <source>
        <dbReference type="EMBL" id="KGK11687.1"/>
    </source>
</evidence>
<accession>A0A099LWN6</accession>
<protein>
    <submittedName>
        <fullName evidence="2">Sugar ABC transporter ATPase</fullName>
    </submittedName>
</protein>
<dbReference type="STRING" id="29495.EA26_10370"/>
<gene>
    <name evidence="2" type="ORF">EA26_10370</name>
</gene>
<evidence type="ECO:0000256" key="1">
    <source>
        <dbReference type="SAM" id="SignalP"/>
    </source>
</evidence>
<keyword evidence="1" id="KW-0732">Signal</keyword>
<feature type="chain" id="PRO_5001958382" evidence="1">
    <location>
        <begin position="19"/>
        <end position="324"/>
    </location>
</feature>
<dbReference type="Gene3D" id="3.40.50.2300">
    <property type="match status" value="2"/>
</dbReference>
<keyword evidence="3" id="KW-1185">Reference proteome</keyword>
<evidence type="ECO:0000313" key="3">
    <source>
        <dbReference type="Proteomes" id="UP000029994"/>
    </source>
</evidence>
<dbReference type="AlphaFoldDB" id="A0A099LWN6"/>
<dbReference type="GeneID" id="43683581"/>
<dbReference type="Proteomes" id="UP000029994">
    <property type="component" value="Unassembled WGS sequence"/>
</dbReference>
<dbReference type="RefSeq" id="WP_039427245.1">
    <property type="nucleotide sequence ID" value="NZ_CP061844.1"/>
</dbReference>
<dbReference type="eggNOG" id="COG2984">
    <property type="taxonomic scope" value="Bacteria"/>
</dbReference>
<dbReference type="InterPro" id="IPR007487">
    <property type="entry name" value="ABC_transpt-TYRBP-like"/>
</dbReference>
<comment type="caution">
    <text evidence="2">The sequence shown here is derived from an EMBL/GenBank/DDBJ whole genome shotgun (WGS) entry which is preliminary data.</text>
</comment>
<dbReference type="PANTHER" id="PTHR35271:SF1">
    <property type="entry name" value="ABC TRANSPORTER, SUBSTRATE-BINDING LIPOPROTEIN"/>
    <property type="match status" value="1"/>
</dbReference>